<dbReference type="Proteomes" id="UP000789920">
    <property type="component" value="Unassembled WGS sequence"/>
</dbReference>
<name>A0ACA9RKG3_9GLOM</name>
<sequence length="53" mass="5966">QLLPTKYFGDSPGGMKATEGVKFISDIDKEGFPVLRVETVIDEVIKERRVLEN</sequence>
<organism evidence="1 2">
    <name type="scientific">Racocetra persica</name>
    <dbReference type="NCBI Taxonomy" id="160502"/>
    <lineage>
        <taxon>Eukaryota</taxon>
        <taxon>Fungi</taxon>
        <taxon>Fungi incertae sedis</taxon>
        <taxon>Mucoromycota</taxon>
        <taxon>Glomeromycotina</taxon>
        <taxon>Glomeromycetes</taxon>
        <taxon>Diversisporales</taxon>
        <taxon>Gigasporaceae</taxon>
        <taxon>Racocetra</taxon>
    </lineage>
</organism>
<keyword evidence="2" id="KW-1185">Reference proteome</keyword>
<proteinExistence type="predicted"/>
<dbReference type="EMBL" id="CAJVQC010056598">
    <property type="protein sequence ID" value="CAG8796633.1"/>
    <property type="molecule type" value="Genomic_DNA"/>
</dbReference>
<evidence type="ECO:0000313" key="1">
    <source>
        <dbReference type="EMBL" id="CAG8796633.1"/>
    </source>
</evidence>
<feature type="non-terminal residue" evidence="1">
    <location>
        <position position="1"/>
    </location>
</feature>
<reference evidence="1" key="1">
    <citation type="submission" date="2021-06" db="EMBL/GenBank/DDBJ databases">
        <authorList>
            <person name="Kallberg Y."/>
            <person name="Tangrot J."/>
            <person name="Rosling A."/>
        </authorList>
    </citation>
    <scope>NUCLEOTIDE SEQUENCE</scope>
    <source>
        <strain evidence="1">MA461A</strain>
    </source>
</reference>
<protein>
    <submittedName>
        <fullName evidence="1">32584_t:CDS:1</fullName>
    </submittedName>
</protein>
<gene>
    <name evidence="1" type="ORF">RPERSI_LOCUS20199</name>
</gene>
<accession>A0ACA9RKG3</accession>
<comment type="caution">
    <text evidence="1">The sequence shown here is derived from an EMBL/GenBank/DDBJ whole genome shotgun (WGS) entry which is preliminary data.</text>
</comment>
<evidence type="ECO:0000313" key="2">
    <source>
        <dbReference type="Proteomes" id="UP000789920"/>
    </source>
</evidence>